<gene>
    <name evidence="8" type="ORF">SAMN05192534_101207</name>
</gene>
<dbReference type="GO" id="GO:0071978">
    <property type="term" value="P:bacterial-type flagellum-dependent swarming motility"/>
    <property type="evidence" value="ECO:0007669"/>
    <property type="project" value="TreeGrafter"/>
</dbReference>
<dbReference type="InterPro" id="IPR001444">
    <property type="entry name" value="Flag_bb_rod_N"/>
</dbReference>
<dbReference type="EMBL" id="FNDK01000001">
    <property type="protein sequence ID" value="SDG97722.1"/>
    <property type="molecule type" value="Genomic_DNA"/>
</dbReference>
<evidence type="ECO:0000256" key="3">
    <source>
        <dbReference type="ARBA" id="ARBA00014376"/>
    </source>
</evidence>
<organism evidence="8 9">
    <name type="scientific">Alteribacillus persepolensis</name>
    <dbReference type="NCBI Taxonomy" id="568899"/>
    <lineage>
        <taxon>Bacteria</taxon>
        <taxon>Bacillati</taxon>
        <taxon>Bacillota</taxon>
        <taxon>Bacilli</taxon>
        <taxon>Bacillales</taxon>
        <taxon>Bacillaceae</taxon>
        <taxon>Alteribacillus</taxon>
    </lineage>
</organism>
<keyword evidence="8" id="KW-0282">Flagellum</keyword>
<dbReference type="Pfam" id="PF00460">
    <property type="entry name" value="Flg_bb_rod"/>
    <property type="match status" value="1"/>
</dbReference>
<comment type="subunit">
    <text evidence="6">The basal body constitutes a major portion of the flagellar organelle and consists of a number of rings mounted on a central rod.</text>
</comment>
<dbReference type="Proteomes" id="UP000199163">
    <property type="component" value="Unassembled WGS sequence"/>
</dbReference>
<evidence type="ECO:0000256" key="1">
    <source>
        <dbReference type="ARBA" id="ARBA00004117"/>
    </source>
</evidence>
<evidence type="ECO:0000256" key="5">
    <source>
        <dbReference type="ARBA" id="ARBA00024934"/>
    </source>
</evidence>
<keyword evidence="9" id="KW-1185">Reference proteome</keyword>
<dbReference type="NCBIfam" id="TIGR01396">
    <property type="entry name" value="FlgB"/>
    <property type="match status" value="1"/>
</dbReference>
<name>A0A1G7YME2_9BACI</name>
<dbReference type="OrthoDB" id="9792068at2"/>
<evidence type="ECO:0000256" key="6">
    <source>
        <dbReference type="PIRNR" id="PIRNR002889"/>
    </source>
</evidence>
<comment type="similarity">
    <text evidence="2 6">Belongs to the flagella basal body rod proteins family.</text>
</comment>
<dbReference type="RefSeq" id="WP_091270367.1">
    <property type="nucleotide sequence ID" value="NZ_FNDK01000001.1"/>
</dbReference>
<keyword evidence="4 6" id="KW-0975">Bacterial flagellum</keyword>
<keyword evidence="8" id="KW-0969">Cilium</keyword>
<keyword evidence="8" id="KW-0966">Cell projection</keyword>
<dbReference type="GO" id="GO:0030694">
    <property type="term" value="C:bacterial-type flagellum basal body, rod"/>
    <property type="evidence" value="ECO:0007669"/>
    <property type="project" value="InterPro"/>
</dbReference>
<evidence type="ECO:0000256" key="2">
    <source>
        <dbReference type="ARBA" id="ARBA00009677"/>
    </source>
</evidence>
<dbReference type="AlphaFoldDB" id="A0A1G7YME2"/>
<dbReference type="InterPro" id="IPR019776">
    <property type="entry name" value="Flagellar_basal_body_rod_CS"/>
</dbReference>
<proteinExistence type="inferred from homology"/>
<accession>A0A1G7YME2</accession>
<sequence length="131" mass="14825">MGLFDSATFQQLENGLKGAALRQKTIANNIANVDTPNYKAKRANFKHTLTNALQEQTIQANRTNPRHFEFSGQSSKPFFSTHSQTMYHHNGNNVDIDKEMSQSAKNQIYYNALTDRISSKFNSLKTAVRGR</sequence>
<comment type="function">
    <text evidence="5 6">Structural component of flagellum, the bacterial motility apparatus. Part of the rod structure of flagellar basal body.</text>
</comment>
<reference evidence="8 9" key="1">
    <citation type="submission" date="2016-10" db="EMBL/GenBank/DDBJ databases">
        <authorList>
            <person name="de Groot N.N."/>
        </authorList>
    </citation>
    <scope>NUCLEOTIDE SEQUENCE [LARGE SCALE GENOMIC DNA]</scope>
    <source>
        <strain evidence="8 9">DSM 21632</strain>
    </source>
</reference>
<dbReference type="PANTHER" id="PTHR30435">
    <property type="entry name" value="FLAGELLAR PROTEIN"/>
    <property type="match status" value="1"/>
</dbReference>
<dbReference type="PROSITE" id="PS00588">
    <property type="entry name" value="FLAGELLA_BB_ROD"/>
    <property type="match status" value="1"/>
</dbReference>
<comment type="subcellular location">
    <subcellularLocation>
        <location evidence="1 6">Bacterial flagellum basal body</location>
    </subcellularLocation>
</comment>
<dbReference type="PIRSF" id="PIRSF002889">
    <property type="entry name" value="Rod_FlgB"/>
    <property type="match status" value="1"/>
</dbReference>
<dbReference type="InterPro" id="IPR006300">
    <property type="entry name" value="FlgB"/>
</dbReference>
<dbReference type="STRING" id="568899.SAMN05192534_101207"/>
<evidence type="ECO:0000313" key="9">
    <source>
        <dbReference type="Proteomes" id="UP000199163"/>
    </source>
</evidence>
<dbReference type="PANTHER" id="PTHR30435:SF12">
    <property type="entry name" value="FLAGELLAR BASAL BODY ROD PROTEIN FLGB"/>
    <property type="match status" value="1"/>
</dbReference>
<evidence type="ECO:0000256" key="4">
    <source>
        <dbReference type="ARBA" id="ARBA00023143"/>
    </source>
</evidence>
<evidence type="ECO:0000313" key="8">
    <source>
        <dbReference type="EMBL" id="SDG97722.1"/>
    </source>
</evidence>
<protein>
    <recommendedName>
        <fullName evidence="3 6">Flagellar basal body rod protein FlgB</fullName>
    </recommendedName>
</protein>
<feature type="domain" description="Flagellar basal body rod protein N-terminal" evidence="7">
    <location>
        <begin position="13"/>
        <end position="39"/>
    </location>
</feature>
<evidence type="ECO:0000259" key="7">
    <source>
        <dbReference type="Pfam" id="PF00460"/>
    </source>
</evidence>